<keyword evidence="2" id="KW-1185">Reference proteome</keyword>
<dbReference type="AlphaFoldDB" id="A0A8R7UDY6"/>
<reference evidence="1" key="3">
    <citation type="submission" date="2022-06" db="UniProtKB">
        <authorList>
            <consortium name="EnsemblPlants"/>
        </authorList>
    </citation>
    <scope>IDENTIFICATION</scope>
</reference>
<reference evidence="1" key="2">
    <citation type="submission" date="2018-03" db="EMBL/GenBank/DDBJ databases">
        <title>The Triticum urartu genome reveals the dynamic nature of wheat genome evolution.</title>
        <authorList>
            <person name="Ling H."/>
            <person name="Ma B."/>
            <person name="Shi X."/>
            <person name="Liu H."/>
            <person name="Dong L."/>
            <person name="Sun H."/>
            <person name="Cao Y."/>
            <person name="Gao Q."/>
            <person name="Zheng S."/>
            <person name="Li Y."/>
            <person name="Yu Y."/>
            <person name="Du H."/>
            <person name="Qi M."/>
            <person name="Li Y."/>
            <person name="Yu H."/>
            <person name="Cui Y."/>
            <person name="Wang N."/>
            <person name="Chen C."/>
            <person name="Wu H."/>
            <person name="Zhao Y."/>
            <person name="Zhang J."/>
            <person name="Li Y."/>
            <person name="Zhou W."/>
            <person name="Zhang B."/>
            <person name="Hu W."/>
            <person name="Eijk M."/>
            <person name="Tang J."/>
            <person name="Witsenboer H."/>
            <person name="Zhao S."/>
            <person name="Li Z."/>
            <person name="Zhang A."/>
            <person name="Wang D."/>
            <person name="Liang C."/>
        </authorList>
    </citation>
    <scope>NUCLEOTIDE SEQUENCE [LARGE SCALE GENOMIC DNA]</scope>
    <source>
        <strain evidence="1">cv. G1812</strain>
    </source>
</reference>
<protein>
    <submittedName>
        <fullName evidence="1">Uncharacterized protein</fullName>
    </submittedName>
</protein>
<evidence type="ECO:0000313" key="1">
    <source>
        <dbReference type="EnsemblPlants" id="TuG1812G0500001576.01.T01.cds239184"/>
    </source>
</evidence>
<dbReference type="Proteomes" id="UP000015106">
    <property type="component" value="Chromosome 5"/>
</dbReference>
<proteinExistence type="predicted"/>
<sequence length="46" mass="5642">MFINTHLKCKFLHFLFFCCIQLSYQFNNLAKHINYMFISTFYPSLL</sequence>
<accession>A0A8R7UDY6</accession>
<dbReference type="Gramene" id="TuG1812G0500001576.01.T01">
    <property type="protein sequence ID" value="TuG1812G0500001576.01.T01.cds239184"/>
    <property type="gene ID" value="TuG1812G0500001576.01"/>
</dbReference>
<organism evidence="1 2">
    <name type="scientific">Triticum urartu</name>
    <name type="common">Red wild einkorn</name>
    <name type="synonym">Crithodium urartu</name>
    <dbReference type="NCBI Taxonomy" id="4572"/>
    <lineage>
        <taxon>Eukaryota</taxon>
        <taxon>Viridiplantae</taxon>
        <taxon>Streptophyta</taxon>
        <taxon>Embryophyta</taxon>
        <taxon>Tracheophyta</taxon>
        <taxon>Spermatophyta</taxon>
        <taxon>Magnoliopsida</taxon>
        <taxon>Liliopsida</taxon>
        <taxon>Poales</taxon>
        <taxon>Poaceae</taxon>
        <taxon>BOP clade</taxon>
        <taxon>Pooideae</taxon>
        <taxon>Triticodae</taxon>
        <taxon>Triticeae</taxon>
        <taxon>Triticinae</taxon>
        <taxon>Triticum</taxon>
    </lineage>
</organism>
<evidence type="ECO:0000313" key="2">
    <source>
        <dbReference type="Proteomes" id="UP000015106"/>
    </source>
</evidence>
<name>A0A8R7UDY6_TRIUA</name>
<dbReference type="EnsemblPlants" id="TuG1812G0500001576.01.T01">
    <property type="protein sequence ID" value="TuG1812G0500001576.01.T01.cds239184"/>
    <property type="gene ID" value="TuG1812G0500001576.01"/>
</dbReference>
<reference evidence="2" key="1">
    <citation type="journal article" date="2013" name="Nature">
        <title>Draft genome of the wheat A-genome progenitor Triticum urartu.</title>
        <authorList>
            <person name="Ling H.Q."/>
            <person name="Zhao S."/>
            <person name="Liu D."/>
            <person name="Wang J."/>
            <person name="Sun H."/>
            <person name="Zhang C."/>
            <person name="Fan H."/>
            <person name="Li D."/>
            <person name="Dong L."/>
            <person name="Tao Y."/>
            <person name="Gao C."/>
            <person name="Wu H."/>
            <person name="Li Y."/>
            <person name="Cui Y."/>
            <person name="Guo X."/>
            <person name="Zheng S."/>
            <person name="Wang B."/>
            <person name="Yu K."/>
            <person name="Liang Q."/>
            <person name="Yang W."/>
            <person name="Lou X."/>
            <person name="Chen J."/>
            <person name="Feng M."/>
            <person name="Jian J."/>
            <person name="Zhang X."/>
            <person name="Luo G."/>
            <person name="Jiang Y."/>
            <person name="Liu J."/>
            <person name="Wang Z."/>
            <person name="Sha Y."/>
            <person name="Zhang B."/>
            <person name="Wu H."/>
            <person name="Tang D."/>
            <person name="Shen Q."/>
            <person name="Xue P."/>
            <person name="Zou S."/>
            <person name="Wang X."/>
            <person name="Liu X."/>
            <person name="Wang F."/>
            <person name="Yang Y."/>
            <person name="An X."/>
            <person name="Dong Z."/>
            <person name="Zhang K."/>
            <person name="Zhang X."/>
            <person name="Luo M.C."/>
            <person name="Dvorak J."/>
            <person name="Tong Y."/>
            <person name="Wang J."/>
            <person name="Yang H."/>
            <person name="Li Z."/>
            <person name="Wang D."/>
            <person name="Zhang A."/>
            <person name="Wang J."/>
        </authorList>
    </citation>
    <scope>NUCLEOTIDE SEQUENCE</scope>
    <source>
        <strain evidence="2">cv. G1812</strain>
    </source>
</reference>